<comment type="caution">
    <text evidence="4">The sequence shown here is derived from an EMBL/GenBank/DDBJ whole genome shotgun (WGS) entry which is preliminary data.</text>
</comment>
<name>A0A814A3A9_9BILA</name>
<feature type="domain" description="Repulsive guidance molecule C-terminal" evidence="3">
    <location>
        <begin position="254"/>
        <end position="485"/>
    </location>
</feature>
<reference evidence="4" key="1">
    <citation type="submission" date="2021-02" db="EMBL/GenBank/DDBJ databases">
        <authorList>
            <person name="Nowell W R."/>
        </authorList>
    </citation>
    <scope>NUCLEOTIDE SEQUENCE</scope>
</reference>
<feature type="signal peptide" evidence="2">
    <location>
        <begin position="1"/>
        <end position="20"/>
    </location>
</feature>
<keyword evidence="1" id="KW-1133">Transmembrane helix</keyword>
<gene>
    <name evidence="4" type="ORF">RFH988_LOCUS9298</name>
</gene>
<dbReference type="AlphaFoldDB" id="A0A814A3A9"/>
<keyword evidence="1" id="KW-0472">Membrane</keyword>
<evidence type="ECO:0000313" key="5">
    <source>
        <dbReference type="Proteomes" id="UP000663882"/>
    </source>
</evidence>
<keyword evidence="2" id="KW-0732">Signal</keyword>
<dbReference type="InterPro" id="IPR009496">
    <property type="entry name" value="RGM_C"/>
</dbReference>
<keyword evidence="1" id="KW-0812">Transmembrane</keyword>
<dbReference type="Pfam" id="PF06534">
    <property type="entry name" value="RGM_C"/>
    <property type="match status" value="1"/>
</dbReference>
<evidence type="ECO:0000256" key="1">
    <source>
        <dbReference type="SAM" id="Phobius"/>
    </source>
</evidence>
<dbReference type="EMBL" id="CAJNOO010000327">
    <property type="protein sequence ID" value="CAF0907354.1"/>
    <property type="molecule type" value="Genomic_DNA"/>
</dbReference>
<dbReference type="Proteomes" id="UP000663882">
    <property type="component" value="Unassembled WGS sequence"/>
</dbReference>
<feature type="chain" id="PRO_5032982513" description="Repulsive guidance molecule C-terminal domain-containing protein" evidence="2">
    <location>
        <begin position="21"/>
        <end position="551"/>
    </location>
</feature>
<organism evidence="4 5">
    <name type="scientific">Rotaria sordida</name>
    <dbReference type="NCBI Taxonomy" id="392033"/>
    <lineage>
        <taxon>Eukaryota</taxon>
        <taxon>Metazoa</taxon>
        <taxon>Spiralia</taxon>
        <taxon>Gnathifera</taxon>
        <taxon>Rotifera</taxon>
        <taxon>Eurotatoria</taxon>
        <taxon>Bdelloidea</taxon>
        <taxon>Philodinida</taxon>
        <taxon>Philodinidae</taxon>
        <taxon>Rotaria</taxon>
    </lineage>
</organism>
<evidence type="ECO:0000256" key="2">
    <source>
        <dbReference type="SAM" id="SignalP"/>
    </source>
</evidence>
<feature type="transmembrane region" description="Helical" evidence="1">
    <location>
        <begin position="531"/>
        <end position="550"/>
    </location>
</feature>
<dbReference type="OrthoDB" id="10002955at2759"/>
<evidence type="ECO:0000313" key="4">
    <source>
        <dbReference type="EMBL" id="CAF0907354.1"/>
    </source>
</evidence>
<accession>A0A814A3A9</accession>
<sequence>MWFSTIIIFLFLQINTFLQADDSICQTHSMFDFVRDSLPKICFDSDSAGFLNYSMDNVEFYNAHCRIYQDIKQCLETKLKNCNTIQPGFNRHILNLIETYPLPLEYFDHDTKLYDNDHYLQNLVPFCDGNKLSNHFSQQFNRSLLNCLTKTTLTKHKQCLAIFKQNIQMTLQTKASLNEITKWSEDFLRCIYNSIPTHCSTATKEVFVFKELLAVRDKYNSSTPTSLNITKIVKQKLPSQNVEGFAQSKRATSSIHGDPHIISLHTTKAITCRLLNNRTYISNPHFKITGISKYVGDPELTATALTSLQIDFFNSNGSLIAYYRALNGKLPLELIYLDTLSTSIIKIDNSEKHSNQGHITLNHIPTSTQIIVNIWSKFYFFLIRSSELLLNNSDGYLITGCPQNEIIDRQAIITRLKERFAQSQRQISIVTTRQRRQIILYESKLSEQCEHICSSNENDFIDECIFDCLALATINITQALHVNQMHIKTSRERQQLIENDKRIVHEFKECYKKGLICKKMEDPDLIKDHGIIKQTSLLIIIIMLCFILLLK</sequence>
<protein>
    <recommendedName>
        <fullName evidence="3">Repulsive guidance molecule C-terminal domain-containing protein</fullName>
    </recommendedName>
</protein>
<evidence type="ECO:0000259" key="3">
    <source>
        <dbReference type="Pfam" id="PF06534"/>
    </source>
</evidence>
<proteinExistence type="predicted"/>